<accession>A0AA86PFR7</accession>
<evidence type="ECO:0000313" key="2">
    <source>
        <dbReference type="EMBL" id="CAL6115067.1"/>
    </source>
</evidence>
<proteinExistence type="predicted"/>
<sequence>MSRIEISQISLTLFNFTQLSRVGRPDFFVKWQLSRKSMADRLKFCNHSVMVFRVSQIHLNKLNVRFTELFAINQSIQSKVIIFLSTLKYCTAEINLMCSFSYLFGRLIYFAYIIKTKFIETHCDAFWTHLNQLNVFRVTYAHCGDLAVSSVFAWWFSSQTHVVPYMFGCKFCIGEIFWNSLPSARNHEL</sequence>
<name>A0AA86PFR7_9EUKA</name>
<dbReference type="AlphaFoldDB" id="A0AA86PFR7"/>
<reference evidence="2 3" key="2">
    <citation type="submission" date="2024-07" db="EMBL/GenBank/DDBJ databases">
        <authorList>
            <person name="Akdeniz Z."/>
        </authorList>
    </citation>
    <scope>NUCLEOTIDE SEQUENCE [LARGE SCALE GENOMIC DNA]</scope>
</reference>
<evidence type="ECO:0000313" key="3">
    <source>
        <dbReference type="Proteomes" id="UP001642409"/>
    </source>
</evidence>
<evidence type="ECO:0000313" key="1">
    <source>
        <dbReference type="EMBL" id="CAI9935180.1"/>
    </source>
</evidence>
<keyword evidence="3" id="KW-1185">Reference proteome</keyword>
<comment type="caution">
    <text evidence="1">The sequence shown here is derived from an EMBL/GenBank/DDBJ whole genome shotgun (WGS) entry which is preliminary data.</text>
</comment>
<dbReference type="EMBL" id="CAXDID020000852">
    <property type="protein sequence ID" value="CAL6115067.1"/>
    <property type="molecule type" value="Genomic_DNA"/>
</dbReference>
<dbReference type="Proteomes" id="UP001642409">
    <property type="component" value="Unassembled WGS sequence"/>
</dbReference>
<organism evidence="1">
    <name type="scientific">Hexamita inflata</name>
    <dbReference type="NCBI Taxonomy" id="28002"/>
    <lineage>
        <taxon>Eukaryota</taxon>
        <taxon>Metamonada</taxon>
        <taxon>Diplomonadida</taxon>
        <taxon>Hexamitidae</taxon>
        <taxon>Hexamitinae</taxon>
        <taxon>Hexamita</taxon>
    </lineage>
</organism>
<gene>
    <name evidence="1" type="ORF">HINF_LOCUS22825</name>
    <name evidence="2" type="ORF">HINF_LOCUS78460</name>
</gene>
<dbReference type="EMBL" id="CATOUU010000596">
    <property type="protein sequence ID" value="CAI9935180.1"/>
    <property type="molecule type" value="Genomic_DNA"/>
</dbReference>
<protein>
    <submittedName>
        <fullName evidence="2">Hypothetical_protein</fullName>
    </submittedName>
</protein>
<reference evidence="1" key="1">
    <citation type="submission" date="2023-06" db="EMBL/GenBank/DDBJ databases">
        <authorList>
            <person name="Kurt Z."/>
        </authorList>
    </citation>
    <scope>NUCLEOTIDE SEQUENCE</scope>
</reference>